<evidence type="ECO:0000256" key="2">
    <source>
        <dbReference type="SAM" id="Phobius"/>
    </source>
</evidence>
<sequence>MRLLRARRQPRRGALRRRPRHRRPPPPKRAAASGGDGEEGLRRRIGAAGAVEAAPGPDRRVHRPLLHAERLQPQRLQRGLMLLASSLFVFLLLFCIFLFDFAFC</sequence>
<accession>A0A0A9GYM1</accession>
<proteinExistence type="predicted"/>
<feature type="compositionally biased region" description="Basic residues" evidence="1">
    <location>
        <begin position="1"/>
        <end position="26"/>
    </location>
</feature>
<dbReference type="EMBL" id="GBRH01169267">
    <property type="protein sequence ID" value="JAE28629.1"/>
    <property type="molecule type" value="Transcribed_RNA"/>
</dbReference>
<organism evidence="3">
    <name type="scientific">Arundo donax</name>
    <name type="common">Giant reed</name>
    <name type="synonym">Donax arundinaceus</name>
    <dbReference type="NCBI Taxonomy" id="35708"/>
    <lineage>
        <taxon>Eukaryota</taxon>
        <taxon>Viridiplantae</taxon>
        <taxon>Streptophyta</taxon>
        <taxon>Embryophyta</taxon>
        <taxon>Tracheophyta</taxon>
        <taxon>Spermatophyta</taxon>
        <taxon>Magnoliopsida</taxon>
        <taxon>Liliopsida</taxon>
        <taxon>Poales</taxon>
        <taxon>Poaceae</taxon>
        <taxon>PACMAD clade</taxon>
        <taxon>Arundinoideae</taxon>
        <taxon>Arundineae</taxon>
        <taxon>Arundo</taxon>
    </lineage>
</organism>
<reference evidence="3" key="2">
    <citation type="journal article" date="2015" name="Data Brief">
        <title>Shoot transcriptome of the giant reed, Arundo donax.</title>
        <authorList>
            <person name="Barrero R.A."/>
            <person name="Guerrero F.D."/>
            <person name="Moolhuijzen P."/>
            <person name="Goolsby J.A."/>
            <person name="Tidwell J."/>
            <person name="Bellgard S.E."/>
            <person name="Bellgard M.I."/>
        </authorList>
    </citation>
    <scope>NUCLEOTIDE SEQUENCE</scope>
    <source>
        <tissue evidence="3">Shoot tissue taken approximately 20 cm above the soil surface</tissue>
    </source>
</reference>
<feature type="region of interest" description="Disordered" evidence="1">
    <location>
        <begin position="1"/>
        <end position="40"/>
    </location>
</feature>
<evidence type="ECO:0000256" key="1">
    <source>
        <dbReference type="SAM" id="MobiDB-lite"/>
    </source>
</evidence>
<evidence type="ECO:0000313" key="3">
    <source>
        <dbReference type="EMBL" id="JAE28629.1"/>
    </source>
</evidence>
<keyword evidence="2" id="KW-0472">Membrane</keyword>
<reference evidence="3" key="1">
    <citation type="submission" date="2014-09" db="EMBL/GenBank/DDBJ databases">
        <authorList>
            <person name="Magalhaes I.L.F."/>
            <person name="Oliveira U."/>
            <person name="Santos F.R."/>
            <person name="Vidigal T.H.D.A."/>
            <person name="Brescovit A.D."/>
            <person name="Santos A.J."/>
        </authorList>
    </citation>
    <scope>NUCLEOTIDE SEQUENCE</scope>
    <source>
        <tissue evidence="3">Shoot tissue taken approximately 20 cm above the soil surface</tissue>
    </source>
</reference>
<keyword evidence="2" id="KW-1133">Transmembrane helix</keyword>
<protein>
    <submittedName>
        <fullName evidence="3">Uncharacterized protein</fullName>
    </submittedName>
</protein>
<keyword evidence="2" id="KW-0812">Transmembrane</keyword>
<name>A0A0A9GYM1_ARUDO</name>
<dbReference type="AlphaFoldDB" id="A0A0A9GYM1"/>
<feature type="transmembrane region" description="Helical" evidence="2">
    <location>
        <begin position="80"/>
        <end position="103"/>
    </location>
</feature>